<organism evidence="1 2">
    <name type="scientific">Jatropha curcas</name>
    <name type="common">Barbados nut</name>
    <dbReference type="NCBI Taxonomy" id="180498"/>
    <lineage>
        <taxon>Eukaryota</taxon>
        <taxon>Viridiplantae</taxon>
        <taxon>Streptophyta</taxon>
        <taxon>Embryophyta</taxon>
        <taxon>Tracheophyta</taxon>
        <taxon>Spermatophyta</taxon>
        <taxon>Magnoliopsida</taxon>
        <taxon>eudicotyledons</taxon>
        <taxon>Gunneridae</taxon>
        <taxon>Pentapetalae</taxon>
        <taxon>rosids</taxon>
        <taxon>fabids</taxon>
        <taxon>Malpighiales</taxon>
        <taxon>Euphorbiaceae</taxon>
        <taxon>Crotonoideae</taxon>
        <taxon>Jatropheae</taxon>
        <taxon>Jatropha</taxon>
    </lineage>
</organism>
<dbReference type="EMBL" id="KK914288">
    <property type="protein sequence ID" value="KDP42686.1"/>
    <property type="molecule type" value="Genomic_DNA"/>
</dbReference>
<dbReference type="AlphaFoldDB" id="A0A067L2J7"/>
<gene>
    <name evidence="1" type="ORF">JCGZ_23626</name>
</gene>
<dbReference type="Proteomes" id="UP000027138">
    <property type="component" value="Unassembled WGS sequence"/>
</dbReference>
<protein>
    <submittedName>
        <fullName evidence="1">Uncharacterized protein</fullName>
    </submittedName>
</protein>
<sequence length="99" mass="10831">MENSHFLGELEDKIWAIAKARDDHIEIVFNLNPQGLNDDGDDDVVKEPTNLTVSVIKGSMAQPHGPQLPTESIEVDLAPSENHAISVEDSFTPAKVEVI</sequence>
<accession>A0A067L2J7</accession>
<name>A0A067L2J7_JATCU</name>
<reference evidence="1 2" key="1">
    <citation type="journal article" date="2014" name="PLoS ONE">
        <title>Global Analysis of Gene Expression Profiles in Physic Nut (Jatropha curcas L.) Seedlings Exposed to Salt Stress.</title>
        <authorList>
            <person name="Zhang L."/>
            <person name="Zhang C."/>
            <person name="Wu P."/>
            <person name="Chen Y."/>
            <person name="Li M."/>
            <person name="Jiang H."/>
            <person name="Wu G."/>
        </authorList>
    </citation>
    <scope>NUCLEOTIDE SEQUENCE [LARGE SCALE GENOMIC DNA]</scope>
    <source>
        <strain evidence="2">cv. GZQX0401</strain>
        <tissue evidence="1">Young leaves</tissue>
    </source>
</reference>
<evidence type="ECO:0000313" key="2">
    <source>
        <dbReference type="Proteomes" id="UP000027138"/>
    </source>
</evidence>
<evidence type="ECO:0000313" key="1">
    <source>
        <dbReference type="EMBL" id="KDP42686.1"/>
    </source>
</evidence>
<keyword evidence="2" id="KW-1185">Reference proteome</keyword>
<proteinExistence type="predicted"/>